<reference evidence="1 2" key="1">
    <citation type="submission" date="2023-10" db="EMBL/GenBank/DDBJ databases">
        <title>Two novel species belonging to the OM43/NOR5 clade.</title>
        <authorList>
            <person name="Park M."/>
        </authorList>
    </citation>
    <scope>NUCLEOTIDE SEQUENCE [LARGE SCALE GENOMIC DNA]</scope>
    <source>
        <strain evidence="1 2">IMCC43200</strain>
    </source>
</reference>
<organism evidence="1 2">
    <name type="scientific">Congregibacter variabilis</name>
    <dbReference type="NCBI Taxonomy" id="3081200"/>
    <lineage>
        <taxon>Bacteria</taxon>
        <taxon>Pseudomonadati</taxon>
        <taxon>Pseudomonadota</taxon>
        <taxon>Gammaproteobacteria</taxon>
        <taxon>Cellvibrionales</taxon>
        <taxon>Halieaceae</taxon>
        <taxon>Congregibacter</taxon>
    </lineage>
</organism>
<evidence type="ECO:0000313" key="2">
    <source>
        <dbReference type="Proteomes" id="UP001626537"/>
    </source>
</evidence>
<dbReference type="SUPFAM" id="SSF52540">
    <property type="entry name" value="P-loop containing nucleoside triphosphate hydrolases"/>
    <property type="match status" value="1"/>
</dbReference>
<gene>
    <name evidence="1" type="ORF">R0135_16760</name>
</gene>
<dbReference type="Gene3D" id="3.40.50.300">
    <property type="entry name" value="P-loop containing nucleotide triphosphate hydrolases"/>
    <property type="match status" value="1"/>
</dbReference>
<dbReference type="InterPro" id="IPR027417">
    <property type="entry name" value="P-loop_NTPase"/>
</dbReference>
<dbReference type="EMBL" id="CP136864">
    <property type="protein sequence ID" value="WOJ93414.1"/>
    <property type="molecule type" value="Genomic_DNA"/>
</dbReference>
<dbReference type="RefSeq" id="WP_407348063.1">
    <property type="nucleotide sequence ID" value="NZ_CP136864.1"/>
</dbReference>
<proteinExistence type="predicted"/>
<evidence type="ECO:0000313" key="1">
    <source>
        <dbReference type="EMBL" id="WOJ93414.1"/>
    </source>
</evidence>
<protein>
    <recommendedName>
        <fullName evidence="3">Kinase</fullName>
    </recommendedName>
</protein>
<evidence type="ECO:0008006" key="3">
    <source>
        <dbReference type="Google" id="ProtNLM"/>
    </source>
</evidence>
<accession>A0ABZ0I1L8</accession>
<dbReference type="Proteomes" id="UP001626537">
    <property type="component" value="Chromosome"/>
</dbReference>
<keyword evidence="2" id="KW-1185">Reference proteome</keyword>
<name>A0ABZ0I1L8_9GAMM</name>
<sequence>MIPSDTASAAKPWQESFLEEHRLPDDYLDTANRCFEPLAAIIAKRRQASGASLRIALNGSQGSGKSTLAAYLCRCLKEEHGLTAVALSLDDFYLTRAERRELAERIHPLLLTRGVPGTHDVGLLRDVLKALGQESERPVFIPRFDKSTDDRAAKDVWTLIDAPVDVVVLEGWCLGAKSETPEVVAQPINALERDEDPDARWRSYSNQLLKDQYEALYAELDFWVMLAAPGFDEVLRWRTQQEQKLRESVAGEGEGLMSDAALSRFVQHFERYTRQCLRDMPQRVDVLLKLSGDRSIVRTHGLELRT</sequence>